<dbReference type="EMBL" id="LJCR01001314">
    <property type="protein sequence ID" value="KPV50581.1"/>
    <property type="molecule type" value="Genomic_DNA"/>
</dbReference>
<dbReference type="InterPro" id="IPR015943">
    <property type="entry name" value="WD40/YVTN_repeat-like_dom_sf"/>
</dbReference>
<proteinExistence type="predicted"/>
<comment type="caution">
    <text evidence="1">The sequence shown here is derived from an EMBL/GenBank/DDBJ whole genome shotgun (WGS) entry which is preliminary data.</text>
</comment>
<evidence type="ECO:0000313" key="1">
    <source>
        <dbReference type="EMBL" id="KPV50581.1"/>
    </source>
</evidence>
<feature type="non-terminal residue" evidence="1">
    <location>
        <position position="437"/>
    </location>
</feature>
<protein>
    <recommendedName>
        <fullName evidence="3">Photosynthesis system II assembly factor Ycf48/Hcf136-like domain-containing protein</fullName>
    </recommendedName>
</protein>
<organism evidence="1 2">
    <name type="scientific">Kouleothrix aurantiaca</name>
    <dbReference type="NCBI Taxonomy" id="186479"/>
    <lineage>
        <taxon>Bacteria</taxon>
        <taxon>Bacillati</taxon>
        <taxon>Chloroflexota</taxon>
        <taxon>Chloroflexia</taxon>
        <taxon>Chloroflexales</taxon>
        <taxon>Roseiflexineae</taxon>
        <taxon>Roseiflexaceae</taxon>
        <taxon>Kouleothrix</taxon>
    </lineage>
</organism>
<gene>
    <name evidence="1" type="ORF">SE17_26080</name>
</gene>
<accession>A0A0N8PRQ5</accession>
<dbReference type="Proteomes" id="UP000050509">
    <property type="component" value="Unassembled WGS sequence"/>
</dbReference>
<dbReference type="SUPFAM" id="SSF110296">
    <property type="entry name" value="Oligoxyloglucan reducing end-specific cellobiohydrolase"/>
    <property type="match status" value="1"/>
</dbReference>
<dbReference type="AlphaFoldDB" id="A0A0N8PRQ5"/>
<reference evidence="1 2" key="1">
    <citation type="submission" date="2015-09" db="EMBL/GenBank/DDBJ databases">
        <title>Draft genome sequence of Kouleothrix aurantiaca JCM 19913.</title>
        <authorList>
            <person name="Hemp J."/>
        </authorList>
    </citation>
    <scope>NUCLEOTIDE SEQUENCE [LARGE SCALE GENOMIC DNA]</scope>
    <source>
        <strain evidence="1 2">COM-B</strain>
    </source>
</reference>
<dbReference type="InterPro" id="IPR002860">
    <property type="entry name" value="BNR_rpt"/>
</dbReference>
<keyword evidence="2" id="KW-1185">Reference proteome</keyword>
<sequence length="437" mass="45792">MPTQSNEVVTQNYIRAFTQRGGPAPSNLVRFAGADEQYLMMGDISRPDRGGVTAINVNDPRRRGLYKRVGATYDAPDIPNATVTFKQKFGGVPWYQLRLDCPISIYESIGLCKDPADPLNGWETLLIASQGIASDKSYKGRTPFDSSDESTADVSFSWMGDVYSVGQLTLGELAAVDVTTEVVDIVYGGFQACSDCGAANDGTRWIYALQQTAGGSSAVNAKVLYSTDGGATWTASALTGLGVGVLTNAIEIVGQYLLVLAKSENAYYVAPINQLTGAPGSWTKVSAGFVASKTPNDVYVESPSRVYFAADGGYIYLATDILSGVTVQSSGNATVQNLLRIRGVGATLYAVGAAGASLKSTNRGQTWAATTGTQGSASVQALAVVSPLIVWTGDSAGVVRVTENGGETWSLVTLPGANISEIQDVVFPTADVGYIAA</sequence>
<dbReference type="Pfam" id="PF02012">
    <property type="entry name" value="BNR"/>
    <property type="match status" value="1"/>
</dbReference>
<evidence type="ECO:0008006" key="3">
    <source>
        <dbReference type="Google" id="ProtNLM"/>
    </source>
</evidence>
<dbReference type="CDD" id="cd15482">
    <property type="entry name" value="Sialidase_non-viral"/>
    <property type="match status" value="1"/>
</dbReference>
<name>A0A0N8PRQ5_9CHLR</name>
<evidence type="ECO:0000313" key="2">
    <source>
        <dbReference type="Proteomes" id="UP000050509"/>
    </source>
</evidence>
<dbReference type="Gene3D" id="2.130.10.10">
    <property type="entry name" value="YVTN repeat-like/Quinoprotein amine dehydrogenase"/>
    <property type="match status" value="1"/>
</dbReference>